<protein>
    <submittedName>
        <fullName evidence="3">NTP transferase domain-containing protein</fullName>
    </submittedName>
</protein>
<evidence type="ECO:0000259" key="2">
    <source>
        <dbReference type="Pfam" id="PF12804"/>
    </source>
</evidence>
<evidence type="ECO:0000313" key="3">
    <source>
        <dbReference type="EMBL" id="MXO74142.1"/>
    </source>
</evidence>
<comment type="caution">
    <text evidence="3">The sequence shown here is derived from an EMBL/GenBank/DDBJ whole genome shotgun (WGS) entry which is preliminary data.</text>
</comment>
<name>A0A6I4TA97_9SPHN</name>
<keyword evidence="4" id="KW-1185">Reference proteome</keyword>
<dbReference type="EMBL" id="WTZA01000001">
    <property type="protein sequence ID" value="MXO74142.1"/>
    <property type="molecule type" value="Genomic_DNA"/>
</dbReference>
<dbReference type="RefSeq" id="WP_160609923.1">
    <property type="nucleotide sequence ID" value="NZ_WTZA01000001.1"/>
</dbReference>
<reference evidence="3 4" key="1">
    <citation type="submission" date="2019-12" db="EMBL/GenBank/DDBJ databases">
        <title>Genomic-based taxomic classification of the family Erythrobacteraceae.</title>
        <authorList>
            <person name="Xu L."/>
        </authorList>
    </citation>
    <scope>NUCLEOTIDE SEQUENCE [LARGE SCALE GENOMIC DNA]</scope>
    <source>
        <strain evidence="3 4">100921-2</strain>
    </source>
</reference>
<keyword evidence="3" id="KW-0808">Transferase</keyword>
<dbReference type="OrthoDB" id="159246at2"/>
<evidence type="ECO:0000313" key="4">
    <source>
        <dbReference type="Proteomes" id="UP000439522"/>
    </source>
</evidence>
<gene>
    <name evidence="3" type="ORF">GRI40_02760</name>
</gene>
<dbReference type="GO" id="GO:0016779">
    <property type="term" value="F:nucleotidyltransferase activity"/>
    <property type="evidence" value="ECO:0007669"/>
    <property type="project" value="UniProtKB-ARBA"/>
</dbReference>
<accession>A0A6I4TA97</accession>
<dbReference type="Proteomes" id="UP000439522">
    <property type="component" value="Unassembled WGS sequence"/>
</dbReference>
<keyword evidence="1" id="KW-0460">Magnesium</keyword>
<evidence type="ECO:0000256" key="1">
    <source>
        <dbReference type="ARBA" id="ARBA00022842"/>
    </source>
</evidence>
<dbReference type="Pfam" id="PF12804">
    <property type="entry name" value="NTP_transf_3"/>
    <property type="match status" value="1"/>
</dbReference>
<sequence>MTRPVTALVLAGTRPGPDPLLAGTGLSSKALFQVGGRPMLAHVLEALTESSRVGSIIVIAQDTRDLRKDTALSAWAASVEWRDSSGSIADAVEFQLRRVDAPLFVTTADNVLLTADMIAQFLDGAAGNDVAAGLVERRLVEAAGFSSARTWLKFRGGNWSGANVFRLSGRKALPLVSFWRSLEQDRKKGMKIVGAMGPALLLAAILRLIDIHSFAARIGRRFSLSAKVVPMQAAEACIDADKPADIPVIEAILKDRAARADHSSPAAISRNTK</sequence>
<dbReference type="Gene3D" id="3.90.550.10">
    <property type="entry name" value="Spore Coat Polysaccharide Biosynthesis Protein SpsA, Chain A"/>
    <property type="match status" value="1"/>
</dbReference>
<dbReference type="SUPFAM" id="SSF53448">
    <property type="entry name" value="Nucleotide-diphospho-sugar transferases"/>
    <property type="match status" value="1"/>
</dbReference>
<feature type="domain" description="MobA-like NTP transferase" evidence="2">
    <location>
        <begin position="27"/>
        <end position="135"/>
    </location>
</feature>
<dbReference type="InterPro" id="IPR025877">
    <property type="entry name" value="MobA-like_NTP_Trfase"/>
</dbReference>
<dbReference type="AlphaFoldDB" id="A0A6I4TA97"/>
<organism evidence="3 4">
    <name type="scientific">Tsuneonella aeria</name>
    <dbReference type="NCBI Taxonomy" id="1837929"/>
    <lineage>
        <taxon>Bacteria</taxon>
        <taxon>Pseudomonadati</taxon>
        <taxon>Pseudomonadota</taxon>
        <taxon>Alphaproteobacteria</taxon>
        <taxon>Sphingomonadales</taxon>
        <taxon>Erythrobacteraceae</taxon>
        <taxon>Tsuneonella</taxon>
    </lineage>
</organism>
<proteinExistence type="predicted"/>
<dbReference type="InterPro" id="IPR029044">
    <property type="entry name" value="Nucleotide-diphossugar_trans"/>
</dbReference>